<keyword evidence="1" id="KW-0479">Metal-binding</keyword>
<feature type="domain" description="4Fe-4S ferredoxin-type" evidence="4">
    <location>
        <begin position="291"/>
        <end position="318"/>
    </location>
</feature>
<dbReference type="EMBL" id="JACRYT010000003">
    <property type="protein sequence ID" value="MBC6679190.1"/>
    <property type="molecule type" value="Genomic_DNA"/>
</dbReference>
<dbReference type="InterPro" id="IPR017900">
    <property type="entry name" value="4Fe4S_Fe_S_CS"/>
</dbReference>
<dbReference type="Gene3D" id="3.20.20.100">
    <property type="entry name" value="NADP-dependent oxidoreductase domain"/>
    <property type="match status" value="1"/>
</dbReference>
<dbReference type="CDD" id="cd19100">
    <property type="entry name" value="AKR_unchar"/>
    <property type="match status" value="1"/>
</dbReference>
<dbReference type="Gene3D" id="3.30.70.20">
    <property type="match status" value="2"/>
</dbReference>
<dbReference type="InterPro" id="IPR036812">
    <property type="entry name" value="NAD(P)_OxRdtase_dom_sf"/>
</dbReference>
<dbReference type="PRINTS" id="PR00069">
    <property type="entry name" value="ALDKETRDTASE"/>
</dbReference>
<feature type="domain" description="4Fe-4S ferredoxin-type" evidence="4">
    <location>
        <begin position="261"/>
        <end position="290"/>
    </location>
</feature>
<sequence length="318" mass="35071">MKKKKLGNTGIEVSEFGFGVMTIGSSQLDLPLEEGAELIRYGLENGLHFLDTAQYYETYPYIREALKKTDVHPVICSKCLDPTYSGMRSAVEEALRELDLEQIDLFLLHEVRNDPDWENRAGAWRCLQDMKKAGLVKAIGVSTHHVDVAQRIASTPEADVLFPLINFQSLGIRKGDGPGTKEEMAAAIRACSEAGKGVFAMKAFGGGNLTGSYVEALDYVRSLPGIDSIMIGFGKKEEVDRIREYADGTLPKEYRPDLSEKRIRIDQGDCEGCGACKERCPNHAIFWNENGLAQVDPDVCITCGYCAPVCPVRAIILL</sequence>
<dbReference type="Proteomes" id="UP000602647">
    <property type="component" value="Unassembled WGS sequence"/>
</dbReference>
<name>A0A923NMA6_9FIRM</name>
<dbReference type="InterPro" id="IPR053135">
    <property type="entry name" value="AKR2_Oxidoreductase"/>
</dbReference>
<gene>
    <name evidence="5" type="ORF">H9L42_05040</name>
</gene>
<dbReference type="InterPro" id="IPR020471">
    <property type="entry name" value="AKR"/>
</dbReference>
<dbReference type="InterPro" id="IPR017896">
    <property type="entry name" value="4Fe4S_Fe-S-bd"/>
</dbReference>
<reference evidence="5" key="1">
    <citation type="submission" date="2020-08" db="EMBL/GenBank/DDBJ databases">
        <title>Genome public.</title>
        <authorList>
            <person name="Liu C."/>
            <person name="Sun Q."/>
        </authorList>
    </citation>
    <scope>NUCLEOTIDE SEQUENCE</scope>
    <source>
        <strain evidence="5">BX12</strain>
    </source>
</reference>
<dbReference type="GO" id="GO:0046872">
    <property type="term" value="F:metal ion binding"/>
    <property type="evidence" value="ECO:0007669"/>
    <property type="project" value="UniProtKB-KW"/>
</dbReference>
<organism evidence="5 6">
    <name type="scientific">Zhenpiania hominis</name>
    <dbReference type="NCBI Taxonomy" id="2763644"/>
    <lineage>
        <taxon>Bacteria</taxon>
        <taxon>Bacillati</taxon>
        <taxon>Bacillota</taxon>
        <taxon>Clostridia</taxon>
        <taxon>Peptostreptococcales</taxon>
        <taxon>Anaerovoracaceae</taxon>
        <taxon>Zhenpiania</taxon>
    </lineage>
</organism>
<dbReference type="PANTHER" id="PTHR43312">
    <property type="entry name" value="D-THREO-ALDOSE 1-DEHYDROGENASE"/>
    <property type="match status" value="1"/>
</dbReference>
<protein>
    <submittedName>
        <fullName evidence="5">Aldo/keto reductase</fullName>
    </submittedName>
</protein>
<dbReference type="RefSeq" id="WP_187302293.1">
    <property type="nucleotide sequence ID" value="NZ_JACRYT010000003.1"/>
</dbReference>
<dbReference type="SUPFAM" id="SSF51430">
    <property type="entry name" value="NAD(P)-linked oxidoreductase"/>
    <property type="match status" value="1"/>
</dbReference>
<dbReference type="PROSITE" id="PS51379">
    <property type="entry name" value="4FE4S_FER_2"/>
    <property type="match status" value="2"/>
</dbReference>
<keyword evidence="2" id="KW-0408">Iron</keyword>
<evidence type="ECO:0000259" key="4">
    <source>
        <dbReference type="PROSITE" id="PS51379"/>
    </source>
</evidence>
<dbReference type="InterPro" id="IPR023210">
    <property type="entry name" value="NADP_OxRdtase_dom"/>
</dbReference>
<evidence type="ECO:0000313" key="5">
    <source>
        <dbReference type="EMBL" id="MBC6679190.1"/>
    </source>
</evidence>
<dbReference type="AlphaFoldDB" id="A0A923NMA6"/>
<proteinExistence type="predicted"/>
<evidence type="ECO:0000256" key="3">
    <source>
        <dbReference type="ARBA" id="ARBA00023014"/>
    </source>
</evidence>
<dbReference type="GO" id="GO:0016491">
    <property type="term" value="F:oxidoreductase activity"/>
    <property type="evidence" value="ECO:0007669"/>
    <property type="project" value="InterPro"/>
</dbReference>
<dbReference type="PROSITE" id="PS00198">
    <property type="entry name" value="4FE4S_FER_1"/>
    <property type="match status" value="1"/>
</dbReference>
<accession>A0A923NMA6</accession>
<dbReference type="SUPFAM" id="SSF54862">
    <property type="entry name" value="4Fe-4S ferredoxins"/>
    <property type="match status" value="1"/>
</dbReference>
<keyword evidence="6" id="KW-1185">Reference proteome</keyword>
<dbReference type="Pfam" id="PF00248">
    <property type="entry name" value="Aldo_ket_red"/>
    <property type="match status" value="1"/>
</dbReference>
<evidence type="ECO:0000256" key="2">
    <source>
        <dbReference type="ARBA" id="ARBA00023004"/>
    </source>
</evidence>
<comment type="caution">
    <text evidence="5">The sequence shown here is derived from an EMBL/GenBank/DDBJ whole genome shotgun (WGS) entry which is preliminary data.</text>
</comment>
<keyword evidence="3" id="KW-0411">Iron-sulfur</keyword>
<evidence type="ECO:0000313" key="6">
    <source>
        <dbReference type="Proteomes" id="UP000602647"/>
    </source>
</evidence>
<dbReference type="GO" id="GO:0051536">
    <property type="term" value="F:iron-sulfur cluster binding"/>
    <property type="evidence" value="ECO:0007669"/>
    <property type="project" value="UniProtKB-KW"/>
</dbReference>
<evidence type="ECO:0000256" key="1">
    <source>
        <dbReference type="ARBA" id="ARBA00022723"/>
    </source>
</evidence>
<dbReference type="Pfam" id="PF14697">
    <property type="entry name" value="Fer4_21"/>
    <property type="match status" value="1"/>
</dbReference>
<dbReference type="PANTHER" id="PTHR43312:SF1">
    <property type="entry name" value="NADP-DEPENDENT OXIDOREDUCTASE DOMAIN-CONTAINING PROTEIN"/>
    <property type="match status" value="1"/>
</dbReference>